<reference evidence="9 10" key="1">
    <citation type="submission" date="2018-06" db="EMBL/GenBank/DDBJ databases">
        <authorList>
            <consortium name="Pathogen Informatics"/>
            <person name="Doyle S."/>
        </authorList>
    </citation>
    <scope>NUCLEOTIDE SEQUENCE [LARGE SCALE GENOMIC DNA]</scope>
    <source>
        <strain evidence="9 10">NCTC12278</strain>
    </source>
</reference>
<keyword evidence="2" id="KW-0813">Transport</keyword>
<dbReference type="PANTHER" id="PTHR42718">
    <property type="entry name" value="MAJOR FACILITATOR SUPERFAMILY MULTIDRUG TRANSPORTER MFSC"/>
    <property type="match status" value="1"/>
</dbReference>
<dbReference type="SUPFAM" id="SSF103473">
    <property type="entry name" value="MFS general substrate transporter"/>
    <property type="match status" value="1"/>
</dbReference>
<evidence type="ECO:0000256" key="2">
    <source>
        <dbReference type="ARBA" id="ARBA00022448"/>
    </source>
</evidence>
<keyword evidence="10" id="KW-1185">Reference proteome</keyword>
<evidence type="ECO:0000259" key="8">
    <source>
        <dbReference type="PROSITE" id="PS50850"/>
    </source>
</evidence>
<gene>
    <name evidence="9" type="primary">stp</name>
    <name evidence="9" type="ORF">NCTC12278_00170</name>
</gene>
<feature type="domain" description="Major facilitator superfamily (MFS) profile" evidence="8">
    <location>
        <begin position="8"/>
        <end position="82"/>
    </location>
</feature>
<evidence type="ECO:0000256" key="4">
    <source>
        <dbReference type="ARBA" id="ARBA00022692"/>
    </source>
</evidence>
<dbReference type="GO" id="GO:0022857">
    <property type="term" value="F:transmembrane transporter activity"/>
    <property type="evidence" value="ECO:0007669"/>
    <property type="project" value="InterPro"/>
</dbReference>
<evidence type="ECO:0000256" key="1">
    <source>
        <dbReference type="ARBA" id="ARBA00004651"/>
    </source>
</evidence>
<dbReference type="KEGG" id="sfer:NCTC12278_00170"/>
<comment type="subcellular location">
    <subcellularLocation>
        <location evidence="1">Cell membrane</location>
        <topology evidence="1">Multi-pass membrane protein</topology>
    </subcellularLocation>
</comment>
<evidence type="ECO:0000256" key="5">
    <source>
        <dbReference type="ARBA" id="ARBA00022989"/>
    </source>
</evidence>
<dbReference type="AlphaFoldDB" id="A0A2X3XUR2"/>
<dbReference type="Pfam" id="PF07690">
    <property type="entry name" value="MFS_1"/>
    <property type="match status" value="1"/>
</dbReference>
<sequence>MTKHHKLIVLAMCLGTFIVMLDTTIMNIALPSIQNQFSVTLSDLSLPLNAYTILFASLTIPLGKLANILGKKCCLFKGLYNY</sequence>
<name>A0A2X3XUR2_9STRE</name>
<accession>A0A2X3XUR2</accession>
<feature type="transmembrane region" description="Helical" evidence="7">
    <location>
        <begin position="7"/>
        <end position="30"/>
    </location>
</feature>
<dbReference type="InterPro" id="IPR020846">
    <property type="entry name" value="MFS_dom"/>
</dbReference>
<keyword evidence="4 7" id="KW-0812">Transmembrane</keyword>
<evidence type="ECO:0000256" key="7">
    <source>
        <dbReference type="SAM" id="Phobius"/>
    </source>
</evidence>
<evidence type="ECO:0000256" key="6">
    <source>
        <dbReference type="ARBA" id="ARBA00023136"/>
    </source>
</evidence>
<dbReference type="EMBL" id="LS483343">
    <property type="protein sequence ID" value="SQF39111.1"/>
    <property type="molecule type" value="Genomic_DNA"/>
</dbReference>
<keyword evidence="3" id="KW-1003">Cell membrane</keyword>
<keyword evidence="6 7" id="KW-0472">Membrane</keyword>
<dbReference type="PANTHER" id="PTHR42718:SF46">
    <property type="entry name" value="BLR6921 PROTEIN"/>
    <property type="match status" value="1"/>
</dbReference>
<dbReference type="Gene3D" id="1.20.1250.20">
    <property type="entry name" value="MFS general substrate transporter like domains"/>
    <property type="match status" value="1"/>
</dbReference>
<dbReference type="InterPro" id="IPR011701">
    <property type="entry name" value="MFS"/>
</dbReference>
<protein>
    <submittedName>
        <fullName evidence="9">MDR permease</fullName>
    </submittedName>
</protein>
<dbReference type="PROSITE" id="PS50850">
    <property type="entry name" value="MFS"/>
    <property type="match status" value="1"/>
</dbReference>
<dbReference type="InterPro" id="IPR036259">
    <property type="entry name" value="MFS_trans_sf"/>
</dbReference>
<feature type="transmembrane region" description="Helical" evidence="7">
    <location>
        <begin position="50"/>
        <end position="69"/>
    </location>
</feature>
<organism evidence="9 10">
    <name type="scientific">Streptococcus ferus</name>
    <dbReference type="NCBI Taxonomy" id="1345"/>
    <lineage>
        <taxon>Bacteria</taxon>
        <taxon>Bacillati</taxon>
        <taxon>Bacillota</taxon>
        <taxon>Bacilli</taxon>
        <taxon>Lactobacillales</taxon>
        <taxon>Streptococcaceae</taxon>
        <taxon>Streptococcus</taxon>
    </lineage>
</organism>
<evidence type="ECO:0000256" key="3">
    <source>
        <dbReference type="ARBA" id="ARBA00022475"/>
    </source>
</evidence>
<evidence type="ECO:0000313" key="9">
    <source>
        <dbReference type="EMBL" id="SQF39111.1"/>
    </source>
</evidence>
<keyword evidence="5 7" id="KW-1133">Transmembrane helix</keyword>
<evidence type="ECO:0000313" key="10">
    <source>
        <dbReference type="Proteomes" id="UP000249495"/>
    </source>
</evidence>
<dbReference type="Proteomes" id="UP000249495">
    <property type="component" value="Chromosome 1"/>
</dbReference>
<dbReference type="GO" id="GO:0005886">
    <property type="term" value="C:plasma membrane"/>
    <property type="evidence" value="ECO:0007669"/>
    <property type="project" value="UniProtKB-SubCell"/>
</dbReference>
<dbReference type="STRING" id="1123303.GCA_000372425_01550"/>
<proteinExistence type="predicted"/>